<reference evidence="2 3" key="1">
    <citation type="submission" date="2015-04" db="EMBL/GenBank/DDBJ databases">
        <authorList>
            <person name="Syromyatnikov M.Y."/>
            <person name="Popov V.N."/>
        </authorList>
    </citation>
    <scope>NUCLEOTIDE SEQUENCE [LARGE SCALE GENOMIC DNA]</scope>
</reference>
<keyword evidence="1" id="KW-0812">Transmembrane</keyword>
<dbReference type="EMBL" id="CVRI01000070">
    <property type="protein sequence ID" value="CRL07353.1"/>
    <property type="molecule type" value="Genomic_DNA"/>
</dbReference>
<feature type="transmembrane region" description="Helical" evidence="1">
    <location>
        <begin position="20"/>
        <end position="45"/>
    </location>
</feature>
<gene>
    <name evidence="2" type="ORF">CLUMA_CG020331</name>
</gene>
<proteinExistence type="predicted"/>
<keyword evidence="3" id="KW-1185">Reference proteome</keyword>
<accession>A0A1J1J8T4</accession>
<evidence type="ECO:0000313" key="2">
    <source>
        <dbReference type="EMBL" id="CRL07353.1"/>
    </source>
</evidence>
<dbReference type="AlphaFoldDB" id="A0A1J1J8T4"/>
<keyword evidence="1" id="KW-0472">Membrane</keyword>
<name>A0A1J1J8T4_9DIPT</name>
<sequence length="59" mass="6881">MISLSLIRILERSIVYKHFIALITLQRVLFLYVSAALTLEIFTFMSHKSETSKDLAFNF</sequence>
<keyword evidence="1" id="KW-1133">Transmembrane helix</keyword>
<organism evidence="2 3">
    <name type="scientific">Clunio marinus</name>
    <dbReference type="NCBI Taxonomy" id="568069"/>
    <lineage>
        <taxon>Eukaryota</taxon>
        <taxon>Metazoa</taxon>
        <taxon>Ecdysozoa</taxon>
        <taxon>Arthropoda</taxon>
        <taxon>Hexapoda</taxon>
        <taxon>Insecta</taxon>
        <taxon>Pterygota</taxon>
        <taxon>Neoptera</taxon>
        <taxon>Endopterygota</taxon>
        <taxon>Diptera</taxon>
        <taxon>Nematocera</taxon>
        <taxon>Chironomoidea</taxon>
        <taxon>Chironomidae</taxon>
        <taxon>Clunio</taxon>
    </lineage>
</organism>
<dbReference type="Proteomes" id="UP000183832">
    <property type="component" value="Unassembled WGS sequence"/>
</dbReference>
<evidence type="ECO:0000313" key="3">
    <source>
        <dbReference type="Proteomes" id="UP000183832"/>
    </source>
</evidence>
<protein>
    <submittedName>
        <fullName evidence="2">CLUMA_CG020331, isoform A</fullName>
    </submittedName>
</protein>
<evidence type="ECO:0000256" key="1">
    <source>
        <dbReference type="SAM" id="Phobius"/>
    </source>
</evidence>